<sequence length="83" mass="10016">MDKMKYCFLQVSDNLINPVDVNNPADVYFKAIWNHLDGEGYFKPEHYWEIPTWIAELSYCLDDQLHEKQLFHVDVISRDRHYP</sequence>
<proteinExistence type="predicted"/>
<dbReference type="AlphaFoldDB" id="A0A0F9J2B8"/>
<accession>A0A0F9J2B8</accession>
<dbReference type="EMBL" id="LAZR01019226">
    <property type="protein sequence ID" value="KKL93307.1"/>
    <property type="molecule type" value="Genomic_DNA"/>
</dbReference>
<protein>
    <submittedName>
        <fullName evidence="1">Uncharacterized protein</fullName>
    </submittedName>
</protein>
<evidence type="ECO:0000313" key="1">
    <source>
        <dbReference type="EMBL" id="KKL93307.1"/>
    </source>
</evidence>
<feature type="non-terminal residue" evidence="1">
    <location>
        <position position="83"/>
    </location>
</feature>
<gene>
    <name evidence="1" type="ORF">LCGC14_1876060</name>
</gene>
<organism evidence="1">
    <name type="scientific">marine sediment metagenome</name>
    <dbReference type="NCBI Taxonomy" id="412755"/>
    <lineage>
        <taxon>unclassified sequences</taxon>
        <taxon>metagenomes</taxon>
        <taxon>ecological metagenomes</taxon>
    </lineage>
</organism>
<name>A0A0F9J2B8_9ZZZZ</name>
<reference evidence="1" key="1">
    <citation type="journal article" date="2015" name="Nature">
        <title>Complex archaea that bridge the gap between prokaryotes and eukaryotes.</title>
        <authorList>
            <person name="Spang A."/>
            <person name="Saw J.H."/>
            <person name="Jorgensen S.L."/>
            <person name="Zaremba-Niedzwiedzka K."/>
            <person name="Martijn J."/>
            <person name="Lind A.E."/>
            <person name="van Eijk R."/>
            <person name="Schleper C."/>
            <person name="Guy L."/>
            <person name="Ettema T.J."/>
        </authorList>
    </citation>
    <scope>NUCLEOTIDE SEQUENCE</scope>
</reference>
<comment type="caution">
    <text evidence="1">The sequence shown here is derived from an EMBL/GenBank/DDBJ whole genome shotgun (WGS) entry which is preliminary data.</text>
</comment>